<dbReference type="InterPro" id="IPR039743">
    <property type="entry name" value="6GAL/EXGAL"/>
</dbReference>
<proteinExistence type="predicted"/>
<protein>
    <submittedName>
        <fullName evidence="1">Glycoside hydrolase</fullName>
    </submittedName>
</protein>
<accession>A0A1Y2CM16</accession>
<reference evidence="1 2" key="1">
    <citation type="submission" date="2016-07" db="EMBL/GenBank/DDBJ databases">
        <title>Pervasive Adenine N6-methylation of Active Genes in Fungi.</title>
        <authorList>
            <consortium name="DOE Joint Genome Institute"/>
            <person name="Mondo S.J."/>
            <person name="Dannebaum R.O."/>
            <person name="Kuo R.C."/>
            <person name="Labutti K."/>
            <person name="Haridas S."/>
            <person name="Kuo A."/>
            <person name="Salamov A."/>
            <person name="Ahrendt S.R."/>
            <person name="Lipzen A."/>
            <person name="Sullivan W."/>
            <person name="Andreopoulos W.B."/>
            <person name="Clum A."/>
            <person name="Lindquist E."/>
            <person name="Daum C."/>
            <person name="Ramamoorthy G.K."/>
            <person name="Gryganskyi A."/>
            <person name="Culley D."/>
            <person name="Magnuson J.K."/>
            <person name="James T.Y."/>
            <person name="O'Malley M.A."/>
            <person name="Stajich J.E."/>
            <person name="Spatafora J.W."/>
            <person name="Visel A."/>
            <person name="Grigoriev I.V."/>
        </authorList>
    </citation>
    <scope>NUCLEOTIDE SEQUENCE [LARGE SCALE GENOMIC DNA]</scope>
    <source>
        <strain evidence="1 2">JEL800</strain>
    </source>
</reference>
<keyword evidence="1" id="KW-0378">Hydrolase</keyword>
<organism evidence="1 2">
    <name type="scientific">Rhizoclosmatium globosum</name>
    <dbReference type="NCBI Taxonomy" id="329046"/>
    <lineage>
        <taxon>Eukaryota</taxon>
        <taxon>Fungi</taxon>
        <taxon>Fungi incertae sedis</taxon>
        <taxon>Chytridiomycota</taxon>
        <taxon>Chytridiomycota incertae sedis</taxon>
        <taxon>Chytridiomycetes</taxon>
        <taxon>Chytridiales</taxon>
        <taxon>Chytriomycetaceae</taxon>
        <taxon>Rhizoclosmatium</taxon>
    </lineage>
</organism>
<dbReference type="GO" id="GO:0004553">
    <property type="term" value="F:hydrolase activity, hydrolyzing O-glycosyl compounds"/>
    <property type="evidence" value="ECO:0007669"/>
    <property type="project" value="InterPro"/>
</dbReference>
<sequence length="584" mass="63631">MTSPLVLATCTPGTSGSFVLIPTPTASQNGWGVPVLLAAYRQANPKYNCWLSANPWLKPVDWSSGIMCGAVNNGTCPSNSTIADDLTPFISSYGKPLTISLDLNTTKVASWDGFGTGLAWWGQMVGNSSFEALHTSLYYSTTPTISVNVVPTPAAAGLAAPAAYTTSVPGLGFNIVRYNIGGTGAKTDAPGVEQYSQRNATTGVESASFTPDEKTWWYLTPGFWIKNDSTAWDWSRDFNQRSLLKSIYNSNIPNVWIEFFSGAPMWWMTDANSSLGGNLLPNMTSLFPYYVAKVVNQSIADWKINVSSVEILNEPSGGWWNFPNAQEGMNVKNSTLRLQLLNSLRKSLNQTFNLKNVNISGCDENSPVYAIWNDLENVLATVDKFNIHSYNNNDALRGLLSSKVPPTKPFWQSEYGDGDQLGITLGYTIAHDINIMNIRAWMNWQVVDQGGWGAVFIVPGVNSTDPGRGQITKINPKYHIVGQYSRYIRPKDVILGSTDSSNTVVAFDGSKYKIIVGNYASQRPVTLNLTSIAVKRGVPYLTGPLLYSFTSPTNGSFSVTGSLNVTNNLVNFAADAFAVYSVIV</sequence>
<evidence type="ECO:0000313" key="1">
    <source>
        <dbReference type="EMBL" id="ORY48071.1"/>
    </source>
</evidence>
<evidence type="ECO:0000313" key="2">
    <source>
        <dbReference type="Proteomes" id="UP000193642"/>
    </source>
</evidence>
<dbReference type="STRING" id="329046.A0A1Y2CM16"/>
<keyword evidence="2" id="KW-1185">Reference proteome</keyword>
<dbReference type="OrthoDB" id="2012278at2759"/>
<dbReference type="InterPro" id="IPR017853">
    <property type="entry name" value="GH"/>
</dbReference>
<dbReference type="PANTHER" id="PTHR42767:SF1">
    <property type="entry name" value="ENDO-BETA-1,6-GALACTANASE-LIKE DOMAIN-CONTAINING PROTEIN"/>
    <property type="match status" value="1"/>
</dbReference>
<gene>
    <name evidence="1" type="ORF">BCR33DRAFT_714509</name>
</gene>
<dbReference type="Gene3D" id="3.20.20.80">
    <property type="entry name" value="Glycosidases"/>
    <property type="match status" value="1"/>
</dbReference>
<dbReference type="PANTHER" id="PTHR42767">
    <property type="entry name" value="ENDO-BETA-1,6-GALACTANASE"/>
    <property type="match status" value="1"/>
</dbReference>
<comment type="caution">
    <text evidence="1">The sequence shown here is derived from an EMBL/GenBank/DDBJ whole genome shotgun (WGS) entry which is preliminary data.</text>
</comment>
<dbReference type="SUPFAM" id="SSF51445">
    <property type="entry name" value="(Trans)glycosidases"/>
    <property type="match status" value="1"/>
</dbReference>
<name>A0A1Y2CM16_9FUNG</name>
<dbReference type="EMBL" id="MCGO01000012">
    <property type="protein sequence ID" value="ORY48071.1"/>
    <property type="molecule type" value="Genomic_DNA"/>
</dbReference>
<dbReference type="Proteomes" id="UP000193642">
    <property type="component" value="Unassembled WGS sequence"/>
</dbReference>
<dbReference type="AlphaFoldDB" id="A0A1Y2CM16"/>